<dbReference type="InterPro" id="IPR031778">
    <property type="entry name" value="Sortilin_N"/>
</dbReference>
<dbReference type="PANTHER" id="PTHR12106:SF27">
    <property type="entry name" value="SORTILIN-RELATED RECEPTOR"/>
    <property type="match status" value="1"/>
</dbReference>
<evidence type="ECO:0000256" key="4">
    <source>
        <dbReference type="ARBA" id="ARBA00023180"/>
    </source>
</evidence>
<keyword evidence="3 5" id="KW-0472">Membrane</keyword>
<dbReference type="GO" id="GO:0005829">
    <property type="term" value="C:cytosol"/>
    <property type="evidence" value="ECO:0007669"/>
    <property type="project" value="GOC"/>
</dbReference>
<dbReference type="GO" id="GO:0016787">
    <property type="term" value="F:hydrolase activity"/>
    <property type="evidence" value="ECO:0007669"/>
    <property type="project" value="UniProtKB-KW"/>
</dbReference>
<dbReference type="Proteomes" id="UP000245771">
    <property type="component" value="Unassembled WGS sequence"/>
</dbReference>
<feature type="chain" id="PRO_5016462239" evidence="6">
    <location>
        <begin position="28"/>
        <end position="1503"/>
    </location>
</feature>
<dbReference type="Gene3D" id="2.10.70.80">
    <property type="match status" value="2"/>
</dbReference>
<dbReference type="InterPro" id="IPR050310">
    <property type="entry name" value="VPS10-sortilin"/>
</dbReference>
<evidence type="ECO:0000256" key="3">
    <source>
        <dbReference type="ARBA" id="ARBA00023136"/>
    </source>
</evidence>
<evidence type="ECO:0000313" key="8">
    <source>
        <dbReference type="EMBL" id="PWN37015.1"/>
    </source>
</evidence>
<dbReference type="GO" id="GO:0006896">
    <property type="term" value="P:Golgi to vacuole transport"/>
    <property type="evidence" value="ECO:0007669"/>
    <property type="project" value="TreeGrafter"/>
</dbReference>
<keyword evidence="8" id="KW-0378">Hydrolase</keyword>
<keyword evidence="9" id="KW-1185">Reference proteome</keyword>
<evidence type="ECO:0000256" key="6">
    <source>
        <dbReference type="SAM" id="SignalP"/>
    </source>
</evidence>
<keyword evidence="4" id="KW-0325">Glycoprotein</keyword>
<name>A0A316VN78_9BASI</name>
<dbReference type="FunCoup" id="A0A316VN78">
    <property type="interactions" value="99"/>
</dbReference>
<dbReference type="PANTHER" id="PTHR12106">
    <property type="entry name" value="SORTILIN RELATED"/>
    <property type="match status" value="1"/>
</dbReference>
<proteinExistence type="predicted"/>
<evidence type="ECO:0000256" key="1">
    <source>
        <dbReference type="ARBA" id="ARBA00004370"/>
    </source>
</evidence>
<feature type="transmembrane region" description="Helical" evidence="5">
    <location>
        <begin position="1375"/>
        <end position="1396"/>
    </location>
</feature>
<dbReference type="FunFam" id="2.130.10.10:FF:000801">
    <property type="entry name" value="Sortilin"/>
    <property type="match status" value="1"/>
</dbReference>
<evidence type="ECO:0000256" key="2">
    <source>
        <dbReference type="ARBA" id="ARBA00022737"/>
    </source>
</evidence>
<reference evidence="8 9" key="1">
    <citation type="journal article" date="2018" name="Mol. Biol. Evol.">
        <title>Broad Genomic Sampling Reveals a Smut Pathogenic Ancestry of the Fungal Clade Ustilaginomycotina.</title>
        <authorList>
            <person name="Kijpornyongpan T."/>
            <person name="Mondo S.J."/>
            <person name="Barry K."/>
            <person name="Sandor L."/>
            <person name="Lee J."/>
            <person name="Lipzen A."/>
            <person name="Pangilinan J."/>
            <person name="LaButti K."/>
            <person name="Hainaut M."/>
            <person name="Henrissat B."/>
            <person name="Grigoriev I.V."/>
            <person name="Spatafora J.W."/>
            <person name="Aime M.C."/>
        </authorList>
    </citation>
    <scope>NUCLEOTIDE SEQUENCE [LARGE SCALE GENOMIC DNA]</scope>
    <source>
        <strain evidence="8 9">MCA 3882</strain>
    </source>
</reference>
<keyword evidence="6" id="KW-0732">Signal</keyword>
<protein>
    <submittedName>
        <fullName evidence="8">Oligoxyloglucan reducing end-specific cellobiohydrolase</fullName>
    </submittedName>
</protein>
<evidence type="ECO:0000313" key="9">
    <source>
        <dbReference type="Proteomes" id="UP000245771"/>
    </source>
</evidence>
<dbReference type="STRING" id="1280837.A0A316VN78"/>
<evidence type="ECO:0000256" key="5">
    <source>
        <dbReference type="SAM" id="Phobius"/>
    </source>
</evidence>
<keyword evidence="5" id="KW-1133">Transmembrane helix</keyword>
<keyword evidence="2" id="KW-0677">Repeat</keyword>
<dbReference type="InParanoid" id="A0A316VN78"/>
<dbReference type="GO" id="GO:0005794">
    <property type="term" value="C:Golgi apparatus"/>
    <property type="evidence" value="ECO:0007669"/>
    <property type="project" value="TreeGrafter"/>
</dbReference>
<dbReference type="InterPro" id="IPR015943">
    <property type="entry name" value="WD40/YVTN_repeat-like_dom_sf"/>
</dbReference>
<feature type="signal peptide" evidence="6">
    <location>
        <begin position="1"/>
        <end position="27"/>
    </location>
</feature>
<dbReference type="Gene3D" id="2.130.10.10">
    <property type="entry name" value="YVTN repeat-like/Quinoprotein amine dehydrogenase"/>
    <property type="match status" value="2"/>
</dbReference>
<dbReference type="EMBL" id="KZ819602">
    <property type="protein sequence ID" value="PWN37015.1"/>
    <property type="molecule type" value="Genomic_DNA"/>
</dbReference>
<dbReference type="CDD" id="cd15482">
    <property type="entry name" value="Sialidase_non-viral"/>
    <property type="match status" value="1"/>
</dbReference>
<dbReference type="Pfam" id="PF15901">
    <property type="entry name" value="Sortilin_C"/>
    <property type="match status" value="2"/>
</dbReference>
<keyword evidence="5" id="KW-0812">Transmembrane</keyword>
<dbReference type="SMART" id="SM00602">
    <property type="entry name" value="VPS10"/>
    <property type="match status" value="2"/>
</dbReference>
<evidence type="ECO:0000259" key="7">
    <source>
        <dbReference type="SMART" id="SM00602"/>
    </source>
</evidence>
<dbReference type="OrthoDB" id="443634at2759"/>
<dbReference type="InterPro" id="IPR031777">
    <property type="entry name" value="Sortilin_C"/>
</dbReference>
<dbReference type="RefSeq" id="XP_025357317.1">
    <property type="nucleotide sequence ID" value="XM_025500028.1"/>
</dbReference>
<dbReference type="GO" id="GO:0006895">
    <property type="term" value="P:Golgi to endosome transport"/>
    <property type="evidence" value="ECO:0007669"/>
    <property type="project" value="TreeGrafter"/>
</dbReference>
<dbReference type="InterPro" id="IPR006581">
    <property type="entry name" value="VPS10"/>
</dbReference>
<feature type="domain" description="VPS10" evidence="7">
    <location>
        <begin position="51"/>
        <end position="707"/>
    </location>
</feature>
<accession>A0A316VN78</accession>
<dbReference type="GO" id="GO:0006623">
    <property type="term" value="P:protein targeting to vacuole"/>
    <property type="evidence" value="ECO:0007669"/>
    <property type="project" value="TreeGrafter"/>
</dbReference>
<comment type="subcellular location">
    <subcellularLocation>
        <location evidence="1">Membrane</location>
    </subcellularLocation>
</comment>
<dbReference type="SUPFAM" id="SSF110296">
    <property type="entry name" value="Oligoxyloglucan reducing end-specific cellobiohydrolase"/>
    <property type="match status" value="3"/>
</dbReference>
<gene>
    <name evidence="8" type="ORF">FA14DRAFT_166432</name>
</gene>
<dbReference type="GO" id="GO:0016020">
    <property type="term" value="C:membrane"/>
    <property type="evidence" value="ECO:0007669"/>
    <property type="project" value="UniProtKB-SubCell"/>
</dbReference>
<dbReference type="Gene3D" id="3.30.60.270">
    <property type="match status" value="2"/>
</dbReference>
<sequence length="1503" mass="167944">MTSKSKLIQLAGLLLIVLLASIGFCDAASPSTRLTRFANLPAKVAYVNDASVVFYHDSIKGDVWRSQDEGKTWQLVNGPPSGSAYILIEHPYDRNMVFILSNAKKHWRSTDQGKTWHPFETPESPAVRAGSPLEFNADEKKYEHIIFTGKKCTMWTPWGGGLCHDEAYYTRDAFATPPQMLVEFLMHCTFAKSSKDVKVKPEHLERIYCIAWEDTRSADKNMQKRVPLSSPTRLYYSDDFFKTKKMVTLDLGRDAKHFVGFGPSKRYLVTALRDIQSSSRGNAGMEMALFVSEDGDQWHKTNFPHGAGLTEGAYTIIEGTTNSLVVDVLDVSLGGQTGTLFVSNSKGTDFVKSLEGTSRNRNGIVDYEHLMNIDGVAVANVRADIHFGGETKHGTGTKSLITFNDGSNWRFLNPPAGQCKGQDLKDCSLHLYSVTRPHNVGRVFSSTAPGFVMGVGSVGQALMPYESCDTFLSTDAGQTWIKVADGAHKYEFGDQGNLLLMVNDEESTNEVSYSWNHGKKWEKLRLPATMRAKILTTIPDGTAQKFILIGSQTRKEAGTNKDRQVAIFLDFDGVKRRCRPGDMEVWKVKLDGQQGKSACLMGHTQSYQRRKANADCFVGDKFHEPIGAEEPCPCTEDDYECDFGFVRSQDGKTCEPTTRIRIPPGQCMGGDRTFKASSGYRKVAGNLCRGGKTQDEEKSYPCDQGAPVDGQVIHQVHTFPGQIFDHIYFSDSSNVVLQLTDGTLWKSINDGYSWMQIERPNDPTYPGSGFLTMALHTYDRTRGFLITNGQRYLRTTNGGKAWHDFNTAPLPPNSLGIPVLQFHPTKPDWLIWTGSRGDCISNESIDCRAVSYYTRDNGQRWHKIDEYVRNCMWASASKKFNAPDDTAIICESYRDKKGNQRAFDASNPLTLVHGMNFYQKHVQVLNAIEGSAVFDEFMVVAEYTADSDMLTLQISLDGLRFAKANFPPNTKLERRAFTVLDSNTGSVFLHGSEWGSLFRSNWNGTYYTTTLEHVNRDTSGYVDFEKMLGLEGIALANVVSNPDEAAISGVKKIQTKITHNDAGRWKTLTPPLKDSNGEPYKCQEVGCTLHIHGYTERDDPRATYSSPTAVGVMLAVGNVGKNLAPYRDSDTFLTRDGGFTWEEVHKDAHKWEFGDQGSLLVIVNDEEPTSTVSYTQDEGLTWSEYNFGQALRVSKIVTVPEDTHRKFILFGASPSSSDTAMAVHLDFTGLTSKKCDTKDFETWSPTGLANDRCLFGREVSYYRRKREANCYVGRQIAQPHENVRNCTCTVHDFECEYNHRPDPSDPTRCTLYPGARPIQANEEEQCLLSNDVDAGTYWYDRTTVRKVPHSSCQGGPRPDRGKRHYCTMSTRRHGWFWWLSLIITPFGLAALVGLWWSKKTEAQRAGFGSIRLPGVNGNGLPNGNDFGDNKVLQTLASVPWFIVGTASMVWSTALNAAERLPVVGNLLGNRTRTRASYGGYRTLRPNDSDAEILRDYEEDELEG</sequence>
<dbReference type="GeneID" id="37021809"/>
<organism evidence="8 9">
    <name type="scientific">Meira miltonrushii</name>
    <dbReference type="NCBI Taxonomy" id="1280837"/>
    <lineage>
        <taxon>Eukaryota</taxon>
        <taxon>Fungi</taxon>
        <taxon>Dikarya</taxon>
        <taxon>Basidiomycota</taxon>
        <taxon>Ustilaginomycotina</taxon>
        <taxon>Exobasidiomycetes</taxon>
        <taxon>Exobasidiales</taxon>
        <taxon>Brachybasidiaceae</taxon>
        <taxon>Meira</taxon>
    </lineage>
</organism>
<feature type="domain" description="VPS10" evidence="7">
    <location>
        <begin position="733"/>
        <end position="1371"/>
    </location>
</feature>
<dbReference type="Pfam" id="PF15902">
    <property type="entry name" value="Sortilin-Vps10"/>
    <property type="match status" value="2"/>
</dbReference>